<protein>
    <submittedName>
        <fullName evidence="1">Uncharacterized protein</fullName>
    </submittedName>
</protein>
<dbReference type="EMBL" id="KN818570">
    <property type="protein sequence ID" value="KIL55084.1"/>
    <property type="molecule type" value="Genomic_DNA"/>
</dbReference>
<sequence length="77" mass="8399">MAYTLADVFQIQWNFDYVVLGPPSGSKKYLSPSADGAQKVLQSAQTSQTYKGVEDPIIVHTLMVQYSSTIKSPCGVL</sequence>
<accession>A0A0C2SMB0</accession>
<gene>
    <name evidence="1" type="ORF">M378DRAFT_18267</name>
</gene>
<evidence type="ECO:0000313" key="2">
    <source>
        <dbReference type="Proteomes" id="UP000054549"/>
    </source>
</evidence>
<keyword evidence="2" id="KW-1185">Reference proteome</keyword>
<dbReference type="InParanoid" id="A0A0C2SMB0"/>
<proteinExistence type="predicted"/>
<organism evidence="1 2">
    <name type="scientific">Amanita muscaria (strain Koide BX008)</name>
    <dbReference type="NCBI Taxonomy" id="946122"/>
    <lineage>
        <taxon>Eukaryota</taxon>
        <taxon>Fungi</taxon>
        <taxon>Dikarya</taxon>
        <taxon>Basidiomycota</taxon>
        <taxon>Agaricomycotina</taxon>
        <taxon>Agaricomycetes</taxon>
        <taxon>Agaricomycetidae</taxon>
        <taxon>Agaricales</taxon>
        <taxon>Pluteineae</taxon>
        <taxon>Amanitaceae</taxon>
        <taxon>Amanita</taxon>
    </lineage>
</organism>
<evidence type="ECO:0000313" key="1">
    <source>
        <dbReference type="EMBL" id="KIL55084.1"/>
    </source>
</evidence>
<reference evidence="1 2" key="1">
    <citation type="submission" date="2014-04" db="EMBL/GenBank/DDBJ databases">
        <title>Evolutionary Origins and Diversification of the Mycorrhizal Mutualists.</title>
        <authorList>
            <consortium name="DOE Joint Genome Institute"/>
            <consortium name="Mycorrhizal Genomics Consortium"/>
            <person name="Kohler A."/>
            <person name="Kuo A."/>
            <person name="Nagy L.G."/>
            <person name="Floudas D."/>
            <person name="Copeland A."/>
            <person name="Barry K.W."/>
            <person name="Cichocki N."/>
            <person name="Veneault-Fourrey C."/>
            <person name="LaButti K."/>
            <person name="Lindquist E.A."/>
            <person name="Lipzen A."/>
            <person name="Lundell T."/>
            <person name="Morin E."/>
            <person name="Murat C."/>
            <person name="Riley R."/>
            <person name="Ohm R."/>
            <person name="Sun H."/>
            <person name="Tunlid A."/>
            <person name="Henrissat B."/>
            <person name="Grigoriev I.V."/>
            <person name="Hibbett D.S."/>
            <person name="Martin F."/>
        </authorList>
    </citation>
    <scope>NUCLEOTIDE SEQUENCE [LARGE SCALE GENOMIC DNA]</scope>
    <source>
        <strain evidence="1 2">Koide BX008</strain>
    </source>
</reference>
<name>A0A0C2SMB0_AMAMK</name>
<dbReference type="HOGENOM" id="CLU_2637573_0_0_1"/>
<dbReference type="AlphaFoldDB" id="A0A0C2SMB0"/>
<dbReference type="Proteomes" id="UP000054549">
    <property type="component" value="Unassembled WGS sequence"/>
</dbReference>